<reference evidence="2" key="1">
    <citation type="journal article" date="2020" name="Mol. Plant Microbe Interact.">
        <title>Genome Sequence of the Biocontrol Agent Coniothyrium minitans strain Conio (IMI 134523).</title>
        <authorList>
            <person name="Patel D."/>
            <person name="Shittu T.A."/>
            <person name="Baroncelli R."/>
            <person name="Muthumeenakshi S."/>
            <person name="Osborne T.H."/>
            <person name="Janganan T.K."/>
            <person name="Sreenivasaprasad S."/>
        </authorList>
    </citation>
    <scope>NUCLEOTIDE SEQUENCE</scope>
    <source>
        <strain evidence="2">Conio</strain>
    </source>
</reference>
<evidence type="ECO:0000256" key="1">
    <source>
        <dbReference type="SAM" id="MobiDB-lite"/>
    </source>
</evidence>
<dbReference type="Proteomes" id="UP000756921">
    <property type="component" value="Unassembled WGS sequence"/>
</dbReference>
<accession>A0A9P6GCY1</accession>
<proteinExistence type="predicted"/>
<evidence type="ECO:0000313" key="3">
    <source>
        <dbReference type="Proteomes" id="UP000756921"/>
    </source>
</evidence>
<name>A0A9P6GCY1_9PLEO</name>
<dbReference type="EMBL" id="WJXW01000010">
    <property type="protein sequence ID" value="KAF9732735.1"/>
    <property type="molecule type" value="Genomic_DNA"/>
</dbReference>
<feature type="region of interest" description="Disordered" evidence="1">
    <location>
        <begin position="17"/>
        <end position="43"/>
    </location>
</feature>
<protein>
    <submittedName>
        <fullName evidence="2">Uncharacterized protein</fullName>
    </submittedName>
</protein>
<sequence>MSRPTLSGWQTCCPTPYATSLDYLEPTTPRLAPPSQREHGRRSPFAFALAENVLTTPPPPQQQQQQQQQLTLPTSIFAPKRPPIVTFTSNTRGCGLVLCPTQLRVTHFPLLPR</sequence>
<comment type="caution">
    <text evidence="2">The sequence shown here is derived from an EMBL/GenBank/DDBJ whole genome shotgun (WGS) entry which is preliminary data.</text>
</comment>
<organism evidence="2 3">
    <name type="scientific">Paraphaeosphaeria minitans</name>
    <dbReference type="NCBI Taxonomy" id="565426"/>
    <lineage>
        <taxon>Eukaryota</taxon>
        <taxon>Fungi</taxon>
        <taxon>Dikarya</taxon>
        <taxon>Ascomycota</taxon>
        <taxon>Pezizomycotina</taxon>
        <taxon>Dothideomycetes</taxon>
        <taxon>Pleosporomycetidae</taxon>
        <taxon>Pleosporales</taxon>
        <taxon>Massarineae</taxon>
        <taxon>Didymosphaeriaceae</taxon>
        <taxon>Paraphaeosphaeria</taxon>
    </lineage>
</organism>
<dbReference type="AlphaFoldDB" id="A0A9P6GCY1"/>
<gene>
    <name evidence="2" type="ORF">PMIN01_09593</name>
</gene>
<evidence type="ECO:0000313" key="2">
    <source>
        <dbReference type="EMBL" id="KAF9732735.1"/>
    </source>
</evidence>
<keyword evidence="3" id="KW-1185">Reference proteome</keyword>